<evidence type="ECO:0000313" key="1">
    <source>
        <dbReference type="EMBL" id="PCJ18317.1"/>
    </source>
</evidence>
<dbReference type="Proteomes" id="UP000218327">
    <property type="component" value="Unassembled WGS sequence"/>
</dbReference>
<name>A0A2A5AG60_9GAMM</name>
<gene>
    <name evidence="1" type="ORF">COA96_17005</name>
</gene>
<dbReference type="EMBL" id="NVVJ01000101">
    <property type="protein sequence ID" value="PCJ18317.1"/>
    <property type="molecule type" value="Genomic_DNA"/>
</dbReference>
<protein>
    <recommendedName>
        <fullName evidence="3">Methyltransferase</fullName>
    </recommendedName>
</protein>
<accession>A0A2A5AG60</accession>
<reference evidence="2" key="1">
    <citation type="submission" date="2017-08" db="EMBL/GenBank/DDBJ databases">
        <title>A dynamic microbial community with high functional redundancy inhabits the cold, oxic subseafloor aquifer.</title>
        <authorList>
            <person name="Tully B.J."/>
            <person name="Wheat C.G."/>
            <person name="Glazer B.T."/>
            <person name="Huber J.A."/>
        </authorList>
    </citation>
    <scope>NUCLEOTIDE SEQUENCE [LARGE SCALE GENOMIC DNA]</scope>
</reference>
<proteinExistence type="predicted"/>
<sequence length="208" mass="23659">MSEAQTNVRSWRYRPTMSDNAHLSVKLALRRHMIERYHSDGPINVFDCFQGEGVLWRHLMAEYNVDRYWGVDTKAKRGRMRVDSIDVLSQSGWTDNVIDIDTYGSPWAHWSALLKTVDHSVTVFMTHGVVGSMRAPMSSAAAKSIGLGPIFKRAPKQLLSRLQEFSTHYCLTSIDRDDVRIVEAVEARADDIEHPNAMYYGVRLEVGS</sequence>
<comment type="caution">
    <text evidence="1">The sequence shown here is derived from an EMBL/GenBank/DDBJ whole genome shotgun (WGS) entry which is preliminary data.</text>
</comment>
<organism evidence="1 2">
    <name type="scientific">SAR86 cluster bacterium</name>
    <dbReference type="NCBI Taxonomy" id="2030880"/>
    <lineage>
        <taxon>Bacteria</taxon>
        <taxon>Pseudomonadati</taxon>
        <taxon>Pseudomonadota</taxon>
        <taxon>Gammaproteobacteria</taxon>
        <taxon>SAR86 cluster</taxon>
    </lineage>
</organism>
<evidence type="ECO:0008006" key="3">
    <source>
        <dbReference type="Google" id="ProtNLM"/>
    </source>
</evidence>
<dbReference type="AlphaFoldDB" id="A0A2A5AG60"/>
<evidence type="ECO:0000313" key="2">
    <source>
        <dbReference type="Proteomes" id="UP000218327"/>
    </source>
</evidence>